<name>A0A1G2BLH7_9BACT</name>
<dbReference type="InterPro" id="IPR020458">
    <property type="entry name" value="Znf_DskA_TraR_CS"/>
</dbReference>
<dbReference type="Gene3D" id="1.20.120.910">
    <property type="entry name" value="DksA, coiled-coil domain"/>
    <property type="match status" value="1"/>
</dbReference>
<dbReference type="PANTHER" id="PTHR33823:SF4">
    <property type="entry name" value="GENERAL STRESS PROTEIN 16O"/>
    <property type="match status" value="1"/>
</dbReference>
<keyword evidence="1" id="KW-0479">Metal-binding</keyword>
<evidence type="ECO:0000256" key="1">
    <source>
        <dbReference type="ARBA" id="ARBA00022723"/>
    </source>
</evidence>
<evidence type="ECO:0000259" key="5">
    <source>
        <dbReference type="Pfam" id="PF01258"/>
    </source>
</evidence>
<accession>A0A1G2BLH7</accession>
<evidence type="ECO:0000256" key="3">
    <source>
        <dbReference type="ARBA" id="ARBA00022833"/>
    </source>
</evidence>
<dbReference type="AlphaFoldDB" id="A0A1G2BLH7"/>
<gene>
    <name evidence="6" type="ORF">A2677_03810</name>
</gene>
<evidence type="ECO:0000256" key="2">
    <source>
        <dbReference type="ARBA" id="ARBA00022771"/>
    </source>
</evidence>
<feature type="domain" description="Zinc finger DksA/TraR C4-type" evidence="5">
    <location>
        <begin position="90"/>
        <end position="122"/>
    </location>
</feature>
<reference evidence="6 7" key="1">
    <citation type="journal article" date="2016" name="Nat. Commun.">
        <title>Thousands of microbial genomes shed light on interconnected biogeochemical processes in an aquifer system.</title>
        <authorList>
            <person name="Anantharaman K."/>
            <person name="Brown C.T."/>
            <person name="Hug L.A."/>
            <person name="Sharon I."/>
            <person name="Castelle C.J."/>
            <person name="Probst A.J."/>
            <person name="Thomas B.C."/>
            <person name="Singh A."/>
            <person name="Wilkins M.J."/>
            <person name="Karaoz U."/>
            <person name="Brodie E.L."/>
            <person name="Williams K.H."/>
            <person name="Hubbard S.S."/>
            <person name="Banfield J.F."/>
        </authorList>
    </citation>
    <scope>NUCLEOTIDE SEQUENCE [LARGE SCALE GENOMIC DNA]</scope>
</reference>
<keyword evidence="3" id="KW-0862">Zinc</keyword>
<evidence type="ECO:0000256" key="4">
    <source>
        <dbReference type="PROSITE-ProRule" id="PRU00510"/>
    </source>
</evidence>
<keyword evidence="2" id="KW-0863">Zinc-finger</keyword>
<protein>
    <recommendedName>
        <fullName evidence="5">Zinc finger DksA/TraR C4-type domain-containing protein</fullName>
    </recommendedName>
</protein>
<dbReference type="SUPFAM" id="SSF57716">
    <property type="entry name" value="Glucocorticoid receptor-like (DNA-binding domain)"/>
    <property type="match status" value="1"/>
</dbReference>
<dbReference type="GO" id="GO:0008270">
    <property type="term" value="F:zinc ion binding"/>
    <property type="evidence" value="ECO:0007669"/>
    <property type="project" value="UniProtKB-KW"/>
</dbReference>
<dbReference type="InterPro" id="IPR000962">
    <property type="entry name" value="Znf_DskA_TraR"/>
</dbReference>
<organism evidence="6 7">
    <name type="scientific">Candidatus Komeilibacteria bacterium RIFCSPHIGHO2_01_FULL_52_14</name>
    <dbReference type="NCBI Taxonomy" id="1798549"/>
    <lineage>
        <taxon>Bacteria</taxon>
        <taxon>Candidatus Komeiliibacteriota</taxon>
    </lineage>
</organism>
<dbReference type="EMBL" id="MHKK01000030">
    <property type="protein sequence ID" value="OGY89556.1"/>
    <property type="molecule type" value="Genomic_DNA"/>
</dbReference>
<dbReference type="Proteomes" id="UP000177817">
    <property type="component" value="Unassembled WGS sequence"/>
</dbReference>
<evidence type="ECO:0000313" key="7">
    <source>
        <dbReference type="Proteomes" id="UP000177817"/>
    </source>
</evidence>
<feature type="zinc finger region" description="dksA C4-type" evidence="4">
    <location>
        <begin position="95"/>
        <end position="119"/>
    </location>
</feature>
<evidence type="ECO:0000313" key="6">
    <source>
        <dbReference type="EMBL" id="OGY89556.1"/>
    </source>
</evidence>
<sequence>MAMKVDAAFLAEQKRLLEERKSQLLRELKMDGVQQLHGDNEYDAKFPDFGEKEDENAAEVAAYEGNLSMEKNLEVSLFNVNKALKKIEEGNYGICEKCGTMISPERLRAFPSATACMDCKKKFM</sequence>
<dbReference type="PROSITE" id="PS51128">
    <property type="entry name" value="ZF_DKSA_2"/>
    <property type="match status" value="1"/>
</dbReference>
<dbReference type="PROSITE" id="PS01102">
    <property type="entry name" value="ZF_DKSA_1"/>
    <property type="match status" value="1"/>
</dbReference>
<dbReference type="PANTHER" id="PTHR33823">
    <property type="entry name" value="RNA POLYMERASE-BINDING TRANSCRIPTION FACTOR DKSA-RELATED"/>
    <property type="match status" value="1"/>
</dbReference>
<proteinExistence type="predicted"/>
<comment type="caution">
    <text evidence="6">The sequence shown here is derived from an EMBL/GenBank/DDBJ whole genome shotgun (WGS) entry which is preliminary data.</text>
</comment>
<dbReference type="Pfam" id="PF01258">
    <property type="entry name" value="zf-dskA_traR"/>
    <property type="match status" value="1"/>
</dbReference>